<gene>
    <name evidence="1" type="ORF">EYF80_055647</name>
</gene>
<keyword evidence="2" id="KW-1185">Reference proteome</keyword>
<dbReference type="Proteomes" id="UP000314294">
    <property type="component" value="Unassembled WGS sequence"/>
</dbReference>
<reference evidence="1 2" key="1">
    <citation type="submission" date="2019-03" db="EMBL/GenBank/DDBJ databases">
        <title>First draft genome of Liparis tanakae, snailfish: a comprehensive survey of snailfish specific genes.</title>
        <authorList>
            <person name="Kim W."/>
            <person name="Song I."/>
            <person name="Jeong J.-H."/>
            <person name="Kim D."/>
            <person name="Kim S."/>
            <person name="Ryu S."/>
            <person name="Song J.Y."/>
            <person name="Lee S.K."/>
        </authorList>
    </citation>
    <scope>NUCLEOTIDE SEQUENCE [LARGE SCALE GENOMIC DNA]</scope>
    <source>
        <tissue evidence="1">Muscle</tissue>
    </source>
</reference>
<accession>A0A4Z2EZY3</accession>
<comment type="caution">
    <text evidence="1">The sequence shown here is derived from an EMBL/GenBank/DDBJ whole genome shotgun (WGS) entry which is preliminary data.</text>
</comment>
<sequence length="131" mass="14765">MLDFRDSTACVLFFSSSSFCCSFSDSCRRILNVTGRKKALEGLFIGFKADYLLMVSFKYSAAFLRFARPSSTVLRKSASSIFSAAACSLSEHNPKNTYITHQSSHGCFKVDRTAVLLYSRLRKESIRKKML</sequence>
<organism evidence="1 2">
    <name type="scientific">Liparis tanakae</name>
    <name type="common">Tanaka's snailfish</name>
    <dbReference type="NCBI Taxonomy" id="230148"/>
    <lineage>
        <taxon>Eukaryota</taxon>
        <taxon>Metazoa</taxon>
        <taxon>Chordata</taxon>
        <taxon>Craniata</taxon>
        <taxon>Vertebrata</taxon>
        <taxon>Euteleostomi</taxon>
        <taxon>Actinopterygii</taxon>
        <taxon>Neopterygii</taxon>
        <taxon>Teleostei</taxon>
        <taxon>Neoteleostei</taxon>
        <taxon>Acanthomorphata</taxon>
        <taxon>Eupercaria</taxon>
        <taxon>Perciformes</taxon>
        <taxon>Cottioidei</taxon>
        <taxon>Cottales</taxon>
        <taxon>Liparidae</taxon>
        <taxon>Liparis</taxon>
    </lineage>
</organism>
<proteinExistence type="predicted"/>
<protein>
    <submittedName>
        <fullName evidence="1">Uncharacterized protein</fullName>
    </submittedName>
</protein>
<name>A0A4Z2EZY3_9TELE</name>
<evidence type="ECO:0000313" key="1">
    <source>
        <dbReference type="EMBL" id="TNN34190.1"/>
    </source>
</evidence>
<evidence type="ECO:0000313" key="2">
    <source>
        <dbReference type="Proteomes" id="UP000314294"/>
    </source>
</evidence>
<dbReference type="EMBL" id="SRLO01002022">
    <property type="protein sequence ID" value="TNN34190.1"/>
    <property type="molecule type" value="Genomic_DNA"/>
</dbReference>
<dbReference type="AlphaFoldDB" id="A0A4Z2EZY3"/>